<dbReference type="Proteomes" id="UP000325313">
    <property type="component" value="Unassembled WGS sequence"/>
</dbReference>
<sequence>MCCQKGKVKLPCADVTAPQIPLFLENLLPASDPESKTFQKFIRAYNTSVF</sequence>
<proteinExistence type="predicted"/>
<name>A0A5B0SHE6_PUCGR</name>
<gene>
    <name evidence="1" type="ORF">PGTUg99_007758</name>
</gene>
<reference evidence="1 2" key="1">
    <citation type="submission" date="2019-05" db="EMBL/GenBank/DDBJ databases">
        <title>Emergence of the Ug99 lineage of the wheat stem rust pathogen through somatic hybridization.</title>
        <authorList>
            <person name="Li F."/>
            <person name="Upadhyaya N.M."/>
            <person name="Sperschneider J."/>
            <person name="Matny O."/>
            <person name="Nguyen-Phuc H."/>
            <person name="Mago R."/>
            <person name="Raley C."/>
            <person name="Miller M.E."/>
            <person name="Silverstein K.A.T."/>
            <person name="Henningsen E."/>
            <person name="Hirsch C.D."/>
            <person name="Visser B."/>
            <person name="Pretorius Z.A."/>
            <person name="Steffenson B.J."/>
            <person name="Schwessinger B."/>
            <person name="Dodds P.N."/>
            <person name="Figueroa M."/>
        </authorList>
    </citation>
    <scope>NUCLEOTIDE SEQUENCE [LARGE SCALE GENOMIC DNA]</scope>
    <source>
        <strain evidence="1 2">Ug99</strain>
    </source>
</reference>
<evidence type="ECO:0000313" key="2">
    <source>
        <dbReference type="Proteomes" id="UP000325313"/>
    </source>
</evidence>
<accession>A0A5B0SHE6</accession>
<organism evidence="1 2">
    <name type="scientific">Puccinia graminis f. sp. tritici</name>
    <dbReference type="NCBI Taxonomy" id="56615"/>
    <lineage>
        <taxon>Eukaryota</taxon>
        <taxon>Fungi</taxon>
        <taxon>Dikarya</taxon>
        <taxon>Basidiomycota</taxon>
        <taxon>Pucciniomycotina</taxon>
        <taxon>Pucciniomycetes</taxon>
        <taxon>Pucciniales</taxon>
        <taxon>Pucciniaceae</taxon>
        <taxon>Puccinia</taxon>
    </lineage>
</organism>
<dbReference type="AlphaFoldDB" id="A0A5B0SHE6"/>
<dbReference type="EMBL" id="VDEP01000008">
    <property type="protein sequence ID" value="KAA1137401.1"/>
    <property type="molecule type" value="Genomic_DNA"/>
</dbReference>
<evidence type="ECO:0000313" key="1">
    <source>
        <dbReference type="EMBL" id="KAA1137401.1"/>
    </source>
</evidence>
<comment type="caution">
    <text evidence="1">The sequence shown here is derived from an EMBL/GenBank/DDBJ whole genome shotgun (WGS) entry which is preliminary data.</text>
</comment>
<protein>
    <submittedName>
        <fullName evidence="1">Uncharacterized protein</fullName>
    </submittedName>
</protein>